<reference evidence="1" key="1">
    <citation type="submission" date="2020-03" db="EMBL/GenBank/DDBJ databases">
        <title>The deep terrestrial virosphere.</title>
        <authorList>
            <person name="Holmfeldt K."/>
            <person name="Nilsson E."/>
            <person name="Simone D."/>
            <person name="Lopez-Fernandez M."/>
            <person name="Wu X."/>
            <person name="de Brujin I."/>
            <person name="Lundin D."/>
            <person name="Andersson A."/>
            <person name="Bertilsson S."/>
            <person name="Dopson M."/>
        </authorList>
    </citation>
    <scope>NUCLEOTIDE SEQUENCE</scope>
    <source>
        <strain evidence="1">TM448B01005</strain>
    </source>
</reference>
<gene>
    <name evidence="1" type="ORF">TM448B01005_0002</name>
</gene>
<name>A0A6M3XJF3_9ZZZZ</name>
<dbReference type="EMBL" id="MT144685">
    <property type="protein sequence ID" value="QJH97387.1"/>
    <property type="molecule type" value="Genomic_DNA"/>
</dbReference>
<proteinExistence type="predicted"/>
<organism evidence="1">
    <name type="scientific">viral metagenome</name>
    <dbReference type="NCBI Taxonomy" id="1070528"/>
    <lineage>
        <taxon>unclassified sequences</taxon>
        <taxon>metagenomes</taxon>
        <taxon>organismal metagenomes</taxon>
    </lineage>
</organism>
<protein>
    <submittedName>
        <fullName evidence="1">Uncharacterized protein</fullName>
    </submittedName>
</protein>
<evidence type="ECO:0000313" key="1">
    <source>
        <dbReference type="EMBL" id="QJH97387.1"/>
    </source>
</evidence>
<sequence length="119" mass="13873">MPKEFCRVCQKRSGCVKICNELELYLKTDTEVEGKELLLSDDYIGEEFDESYGLNNLATPPLDELIIKMYFKERLTQAKIAKKTRCHHSYVTHCVKKYGALLNKKRHKKHVFALSYIGQ</sequence>
<dbReference type="AlphaFoldDB" id="A0A6M3XJF3"/>
<accession>A0A6M3XJF3</accession>